<dbReference type="InterPro" id="IPR029033">
    <property type="entry name" value="His_PPase_superfam"/>
</dbReference>
<dbReference type="Gene3D" id="3.40.50.1240">
    <property type="entry name" value="Phosphoglycerate mutase-like"/>
    <property type="match status" value="1"/>
</dbReference>
<dbReference type="SMART" id="SM00855">
    <property type="entry name" value="PGAM"/>
    <property type="match status" value="1"/>
</dbReference>
<accession>A0ABU9U7B8</accession>
<gene>
    <name evidence="1" type="ORF">WNY63_19615</name>
</gene>
<dbReference type="SUPFAM" id="SSF53254">
    <property type="entry name" value="Phosphoglycerate mutase-like"/>
    <property type="match status" value="1"/>
</dbReference>
<dbReference type="InterPro" id="IPR050275">
    <property type="entry name" value="PGM_Phosphatase"/>
</dbReference>
<dbReference type="PANTHER" id="PTHR48100">
    <property type="entry name" value="BROAD-SPECIFICITY PHOSPHATASE YOR283W-RELATED"/>
    <property type="match status" value="1"/>
</dbReference>
<evidence type="ECO:0000313" key="1">
    <source>
        <dbReference type="EMBL" id="MEM5552932.1"/>
    </source>
</evidence>
<proteinExistence type="predicted"/>
<dbReference type="InterPro" id="IPR013078">
    <property type="entry name" value="His_Pase_superF_clade-1"/>
</dbReference>
<dbReference type="RefSeq" id="WP_342884606.1">
    <property type="nucleotide sequence ID" value="NZ_JBBMQU010000056.1"/>
</dbReference>
<evidence type="ECO:0000313" key="2">
    <source>
        <dbReference type="Proteomes" id="UP001388366"/>
    </source>
</evidence>
<reference evidence="1 2" key="1">
    <citation type="submission" date="2024-03" db="EMBL/GenBank/DDBJ databases">
        <title>Community enrichment and isolation of bacterial strains for fucoidan degradation.</title>
        <authorList>
            <person name="Sichert A."/>
        </authorList>
    </citation>
    <scope>NUCLEOTIDE SEQUENCE [LARGE SCALE GENOMIC DNA]</scope>
    <source>
        <strain evidence="1 2">AS81</strain>
    </source>
</reference>
<keyword evidence="2" id="KW-1185">Reference proteome</keyword>
<name>A0ABU9U7B8_9GAMM</name>
<dbReference type="CDD" id="cd07067">
    <property type="entry name" value="HP_PGM_like"/>
    <property type="match status" value="1"/>
</dbReference>
<dbReference type="Proteomes" id="UP001388366">
    <property type="component" value="Unassembled WGS sequence"/>
</dbReference>
<dbReference type="PANTHER" id="PTHR48100:SF1">
    <property type="entry name" value="HISTIDINE PHOSPHATASE FAMILY PROTEIN-RELATED"/>
    <property type="match status" value="1"/>
</dbReference>
<dbReference type="EMBL" id="JBBMQU010000056">
    <property type="protein sequence ID" value="MEM5552932.1"/>
    <property type="molecule type" value="Genomic_DNA"/>
</dbReference>
<protein>
    <submittedName>
        <fullName evidence="1">Histidine phosphatase family protein</fullName>
    </submittedName>
</protein>
<comment type="caution">
    <text evidence="1">The sequence shown here is derived from an EMBL/GenBank/DDBJ whole genome shotgun (WGS) entry which is preliminary data.</text>
</comment>
<organism evidence="1 2">
    <name type="scientific">Pseudoalteromonas neustonica</name>
    <dbReference type="NCBI Taxonomy" id="1840331"/>
    <lineage>
        <taxon>Bacteria</taxon>
        <taxon>Pseudomonadati</taxon>
        <taxon>Pseudomonadota</taxon>
        <taxon>Gammaproteobacteria</taxon>
        <taxon>Alteromonadales</taxon>
        <taxon>Pseudoalteromonadaceae</taxon>
        <taxon>Pseudoalteromonas</taxon>
    </lineage>
</organism>
<dbReference type="Pfam" id="PF00300">
    <property type="entry name" value="His_Phos_1"/>
    <property type="match status" value="1"/>
</dbReference>
<sequence length="204" mass="23645">MRPFTSRIYLLRHGEIVEQDVLAGGTDILLSDVGFSQLSQACKYLTDVELVQSSTLKRCSEFATQFSHNHQIPLLLTDDIREFNFGDWDGRKYDELWELTHSPSIGDFWQSPWLVTPPCGENMADFYQRVFLWWQRLLMNIVNNHTHKQLVITHAGVIKQLLGIICELPKESNQQNMFAVGYGKFVCVEIYIDNMGKSWPKIVF</sequence>